<gene>
    <name evidence="1" type="ORF">MED217_15050</name>
</gene>
<evidence type="ECO:0000313" key="1">
    <source>
        <dbReference type="EMBL" id="EAQ50871.1"/>
    </source>
</evidence>
<keyword evidence="2" id="KW-1185">Reference proteome</keyword>
<dbReference type="AlphaFoldDB" id="A3XG78"/>
<evidence type="ECO:0000313" key="2">
    <source>
        <dbReference type="Proteomes" id="UP000001601"/>
    </source>
</evidence>
<dbReference type="EMBL" id="AANC01000001">
    <property type="protein sequence ID" value="EAQ50871.1"/>
    <property type="molecule type" value="Genomic_DNA"/>
</dbReference>
<dbReference type="HOGENOM" id="CLU_3345239_0_0_10"/>
<name>A3XG78_LEEBM</name>
<protein>
    <submittedName>
        <fullName evidence="1">Uncharacterized protein</fullName>
    </submittedName>
</protein>
<dbReference type="Proteomes" id="UP000001601">
    <property type="component" value="Unassembled WGS sequence"/>
</dbReference>
<organism evidence="1 2">
    <name type="scientific">Leeuwenhoekiella blandensis (strain CECT 7118 / CCUG 51940 / KCTC 22103 / MED217)</name>
    <name type="common">Flavobacterium sp. (strain MED217)</name>
    <dbReference type="NCBI Taxonomy" id="398720"/>
    <lineage>
        <taxon>Bacteria</taxon>
        <taxon>Pseudomonadati</taxon>
        <taxon>Bacteroidota</taxon>
        <taxon>Flavobacteriia</taxon>
        <taxon>Flavobacteriales</taxon>
        <taxon>Flavobacteriaceae</taxon>
        <taxon>Leeuwenhoekiella</taxon>
    </lineage>
</organism>
<accession>A3XG78</accession>
<reference evidence="1 2" key="1">
    <citation type="journal article" date="2007" name="Nature">
        <title>Light stimulates growth of proteorhodopsin-containing marine Flavobacteria.</title>
        <authorList>
            <person name="Gomez-Consarnau L."/>
            <person name="Gonzalez J.M."/>
            <person name="Coll-Llado M."/>
            <person name="Gourdon P."/>
            <person name="Pascher T."/>
            <person name="Neutze R."/>
            <person name="Pedros-Alio C."/>
            <person name="Pinhassi J."/>
        </authorList>
    </citation>
    <scope>NUCLEOTIDE SEQUENCE [LARGE SCALE GENOMIC DNA]</scope>
    <source>
        <strain evidence="1 2">MED217</strain>
    </source>
</reference>
<proteinExistence type="predicted"/>
<sequence>MEKALLTTLYKNNSGLIAKMKVKYINQKTVTNRKVSA</sequence>
<dbReference type="STRING" id="398720.MED217_15050"/>
<comment type="caution">
    <text evidence="1">The sequence shown here is derived from an EMBL/GenBank/DDBJ whole genome shotgun (WGS) entry which is preliminary data.</text>
</comment>